<accession>A0A381QG34</accession>
<evidence type="ECO:0000256" key="9">
    <source>
        <dbReference type="ARBA" id="ARBA00022676"/>
    </source>
</evidence>
<dbReference type="GO" id="GO:0016208">
    <property type="term" value="F:AMP binding"/>
    <property type="evidence" value="ECO:0007669"/>
    <property type="project" value="TreeGrafter"/>
</dbReference>
<keyword evidence="9" id="KW-0328">Glycosyltransferase</keyword>
<comment type="similarity">
    <text evidence="5">Belongs to the purine/pyrimidine phosphoribosyltransferase family.</text>
</comment>
<reference evidence="13" key="1">
    <citation type="submission" date="2018-05" db="EMBL/GenBank/DDBJ databases">
        <authorList>
            <person name="Lanie J.A."/>
            <person name="Ng W.-L."/>
            <person name="Kazmierczak K.M."/>
            <person name="Andrzejewski T.M."/>
            <person name="Davidsen T.M."/>
            <person name="Wayne K.J."/>
            <person name="Tettelin H."/>
            <person name="Glass J.I."/>
            <person name="Rusch D."/>
            <person name="Podicherti R."/>
            <person name="Tsui H.-C.T."/>
            <person name="Winkler M.E."/>
        </authorList>
    </citation>
    <scope>NUCLEOTIDE SEQUENCE</scope>
</reference>
<dbReference type="EMBL" id="UINC01001348">
    <property type="protein sequence ID" value="SUZ78281.1"/>
    <property type="molecule type" value="Genomic_DNA"/>
</dbReference>
<keyword evidence="10" id="KW-0808">Transferase</keyword>
<dbReference type="SUPFAM" id="SSF53271">
    <property type="entry name" value="PRTase-like"/>
    <property type="match status" value="1"/>
</dbReference>
<dbReference type="GO" id="GO:0005737">
    <property type="term" value="C:cytoplasm"/>
    <property type="evidence" value="ECO:0007669"/>
    <property type="project" value="UniProtKB-SubCell"/>
</dbReference>
<evidence type="ECO:0000256" key="1">
    <source>
        <dbReference type="ARBA" id="ARBA00000868"/>
    </source>
</evidence>
<dbReference type="EC" id="2.4.2.7" evidence="7"/>
<dbReference type="NCBIfam" id="NF002636">
    <property type="entry name" value="PRK02304.1-5"/>
    <property type="match status" value="1"/>
</dbReference>
<comment type="subunit">
    <text evidence="6">Homodimer.</text>
</comment>
<dbReference type="GO" id="GO:0044209">
    <property type="term" value="P:AMP salvage"/>
    <property type="evidence" value="ECO:0007669"/>
    <property type="project" value="UniProtKB-UniPathway"/>
</dbReference>
<evidence type="ECO:0000313" key="13">
    <source>
        <dbReference type="EMBL" id="SUZ78281.1"/>
    </source>
</evidence>
<evidence type="ECO:0000256" key="4">
    <source>
        <dbReference type="ARBA" id="ARBA00004659"/>
    </source>
</evidence>
<dbReference type="InterPro" id="IPR050054">
    <property type="entry name" value="UPRTase/APRTase"/>
</dbReference>
<feature type="domain" description="Phosphoribosyltransferase" evidence="12">
    <location>
        <begin position="29"/>
        <end position="160"/>
    </location>
</feature>
<dbReference type="Pfam" id="PF00156">
    <property type="entry name" value="Pribosyltran"/>
    <property type="match status" value="1"/>
</dbReference>
<evidence type="ECO:0000259" key="12">
    <source>
        <dbReference type="Pfam" id="PF00156"/>
    </source>
</evidence>
<dbReference type="UniPathway" id="UPA00588">
    <property type="reaction ID" value="UER00646"/>
</dbReference>
<dbReference type="HAMAP" id="MF_00004">
    <property type="entry name" value="Aden_phosphoribosyltr"/>
    <property type="match status" value="1"/>
</dbReference>
<keyword evidence="11" id="KW-0660">Purine salvage</keyword>
<dbReference type="CDD" id="cd06223">
    <property type="entry name" value="PRTases_typeI"/>
    <property type="match status" value="1"/>
</dbReference>
<dbReference type="AlphaFoldDB" id="A0A381QG34"/>
<dbReference type="GO" id="GO:0006166">
    <property type="term" value="P:purine ribonucleoside salvage"/>
    <property type="evidence" value="ECO:0007669"/>
    <property type="project" value="UniProtKB-KW"/>
</dbReference>
<evidence type="ECO:0000256" key="3">
    <source>
        <dbReference type="ARBA" id="ARBA00004496"/>
    </source>
</evidence>
<evidence type="ECO:0000256" key="6">
    <source>
        <dbReference type="ARBA" id="ARBA00011738"/>
    </source>
</evidence>
<evidence type="ECO:0000256" key="2">
    <source>
        <dbReference type="ARBA" id="ARBA00003968"/>
    </source>
</evidence>
<dbReference type="Gene3D" id="3.40.50.2020">
    <property type="match status" value="1"/>
</dbReference>
<comment type="catalytic activity">
    <reaction evidence="1">
        <text>AMP + diphosphate = 5-phospho-alpha-D-ribose 1-diphosphate + adenine</text>
        <dbReference type="Rhea" id="RHEA:16609"/>
        <dbReference type="ChEBI" id="CHEBI:16708"/>
        <dbReference type="ChEBI" id="CHEBI:33019"/>
        <dbReference type="ChEBI" id="CHEBI:58017"/>
        <dbReference type="ChEBI" id="CHEBI:456215"/>
        <dbReference type="EC" id="2.4.2.7"/>
    </reaction>
</comment>
<dbReference type="InterPro" id="IPR000836">
    <property type="entry name" value="PRTase_dom"/>
</dbReference>
<dbReference type="FunFam" id="3.40.50.2020:FF:000004">
    <property type="entry name" value="Adenine phosphoribosyltransferase"/>
    <property type="match status" value="1"/>
</dbReference>
<feature type="non-terminal residue" evidence="13">
    <location>
        <position position="173"/>
    </location>
</feature>
<evidence type="ECO:0000256" key="7">
    <source>
        <dbReference type="ARBA" id="ARBA00011893"/>
    </source>
</evidence>
<organism evidence="13">
    <name type="scientific">marine metagenome</name>
    <dbReference type="NCBI Taxonomy" id="408172"/>
    <lineage>
        <taxon>unclassified sequences</taxon>
        <taxon>metagenomes</taxon>
        <taxon>ecological metagenomes</taxon>
    </lineage>
</organism>
<gene>
    <name evidence="13" type="ORF">METZ01_LOCUS31135</name>
</gene>
<dbReference type="InterPro" id="IPR005764">
    <property type="entry name" value="Ade_phspho_trans"/>
</dbReference>
<proteinExistence type="inferred from homology"/>
<sequence>MNIEDIKKTITIVHDYPIPGIIFRDITTLLEDPEAFKATVDIMVENVSDLSFDKIVGVESRGFFWAAPIAYALSKPFVLARKPGKLPRRTVSKPFTLEYGTNSVHIHADSVHKGDTILIVDDLIATGGTAIATADLCQELGATTIHTLSLIDLPELGGSKKIADKYGEVRTLI</sequence>
<dbReference type="GO" id="GO:0002055">
    <property type="term" value="F:adenine binding"/>
    <property type="evidence" value="ECO:0007669"/>
    <property type="project" value="TreeGrafter"/>
</dbReference>
<evidence type="ECO:0000256" key="5">
    <source>
        <dbReference type="ARBA" id="ARBA00008391"/>
    </source>
</evidence>
<evidence type="ECO:0000256" key="8">
    <source>
        <dbReference type="ARBA" id="ARBA00022490"/>
    </source>
</evidence>
<dbReference type="GO" id="GO:0006168">
    <property type="term" value="P:adenine salvage"/>
    <property type="evidence" value="ECO:0007669"/>
    <property type="project" value="InterPro"/>
</dbReference>
<dbReference type="InterPro" id="IPR029057">
    <property type="entry name" value="PRTase-like"/>
</dbReference>
<dbReference type="PANTHER" id="PTHR32315:SF3">
    <property type="entry name" value="ADENINE PHOSPHORIBOSYLTRANSFERASE"/>
    <property type="match status" value="1"/>
</dbReference>
<name>A0A381QG34_9ZZZZ</name>
<dbReference type="GO" id="GO:0003999">
    <property type="term" value="F:adenine phosphoribosyltransferase activity"/>
    <property type="evidence" value="ECO:0007669"/>
    <property type="project" value="UniProtKB-EC"/>
</dbReference>
<dbReference type="PANTHER" id="PTHR32315">
    <property type="entry name" value="ADENINE PHOSPHORIBOSYLTRANSFERASE"/>
    <property type="match status" value="1"/>
</dbReference>
<protein>
    <recommendedName>
        <fullName evidence="7">adenine phosphoribosyltransferase</fullName>
        <ecNumber evidence="7">2.4.2.7</ecNumber>
    </recommendedName>
</protein>
<evidence type="ECO:0000256" key="10">
    <source>
        <dbReference type="ARBA" id="ARBA00022679"/>
    </source>
</evidence>
<comment type="pathway">
    <text evidence="4">Purine metabolism; AMP biosynthesis via salvage pathway; AMP from adenine: step 1/1.</text>
</comment>
<evidence type="ECO:0000256" key="11">
    <source>
        <dbReference type="ARBA" id="ARBA00022726"/>
    </source>
</evidence>
<keyword evidence="8" id="KW-0963">Cytoplasm</keyword>
<comment type="subcellular location">
    <subcellularLocation>
        <location evidence="3">Cytoplasm</location>
    </subcellularLocation>
</comment>
<dbReference type="NCBIfam" id="TIGR01090">
    <property type="entry name" value="apt"/>
    <property type="match status" value="1"/>
</dbReference>
<comment type="function">
    <text evidence="2">Catalyzes a salvage reaction resulting in the formation of AMP, that is energically less costly than de novo synthesis.</text>
</comment>
<feature type="non-terminal residue" evidence="13">
    <location>
        <position position="1"/>
    </location>
</feature>
<dbReference type="NCBIfam" id="NF002634">
    <property type="entry name" value="PRK02304.1-3"/>
    <property type="match status" value="1"/>
</dbReference>